<dbReference type="Proteomes" id="UP000612808">
    <property type="component" value="Unassembled WGS sequence"/>
</dbReference>
<gene>
    <name evidence="1" type="ORF">Aru02nite_09980</name>
</gene>
<dbReference type="AlphaFoldDB" id="A0A8J3NC70"/>
<protein>
    <submittedName>
        <fullName evidence="1">Uncharacterized protein</fullName>
    </submittedName>
</protein>
<dbReference type="EMBL" id="BOMB01000004">
    <property type="protein sequence ID" value="GID10109.1"/>
    <property type="molecule type" value="Genomic_DNA"/>
</dbReference>
<accession>A0A8J3NC70</accession>
<keyword evidence="2" id="KW-1185">Reference proteome</keyword>
<sequence>MRRRTFPARQLTARGREQYLNVGGIGGGVLTKAIGTLPDHAQPGEREEIQDVFQSPDHTGLLIATDRGWYTGPADGSTAPQYAFEHLGGTPATPEDSVVLGWAPAHVIEP</sequence>
<evidence type="ECO:0000313" key="2">
    <source>
        <dbReference type="Proteomes" id="UP000612808"/>
    </source>
</evidence>
<comment type="caution">
    <text evidence="1">The sequence shown here is derived from an EMBL/GenBank/DDBJ whole genome shotgun (WGS) entry which is preliminary data.</text>
</comment>
<proteinExistence type="predicted"/>
<dbReference type="RefSeq" id="WP_203655220.1">
    <property type="nucleotide sequence ID" value="NZ_BAAAZM010000002.1"/>
</dbReference>
<name>A0A8J3NC70_9ACTN</name>
<organism evidence="1 2">
    <name type="scientific">Actinocatenispora rupis</name>
    <dbReference type="NCBI Taxonomy" id="519421"/>
    <lineage>
        <taxon>Bacteria</taxon>
        <taxon>Bacillati</taxon>
        <taxon>Actinomycetota</taxon>
        <taxon>Actinomycetes</taxon>
        <taxon>Micromonosporales</taxon>
        <taxon>Micromonosporaceae</taxon>
        <taxon>Actinocatenispora</taxon>
    </lineage>
</organism>
<reference evidence="1" key="1">
    <citation type="submission" date="2021-01" db="EMBL/GenBank/DDBJ databases">
        <title>Whole genome shotgun sequence of Actinocatenispora rupis NBRC 107355.</title>
        <authorList>
            <person name="Komaki H."/>
            <person name="Tamura T."/>
        </authorList>
    </citation>
    <scope>NUCLEOTIDE SEQUENCE</scope>
    <source>
        <strain evidence="1">NBRC 107355</strain>
    </source>
</reference>
<evidence type="ECO:0000313" key="1">
    <source>
        <dbReference type="EMBL" id="GID10109.1"/>
    </source>
</evidence>